<feature type="domain" description="QLQ" evidence="5">
    <location>
        <begin position="155"/>
        <end position="190"/>
    </location>
</feature>
<evidence type="ECO:0000256" key="1">
    <source>
        <dbReference type="ARBA" id="ARBA00004123"/>
    </source>
</evidence>
<evidence type="ECO:0000256" key="2">
    <source>
        <dbReference type="ARBA" id="ARBA00023242"/>
    </source>
</evidence>
<comment type="similarity">
    <text evidence="3">Belongs to the GRF family.</text>
</comment>
<dbReference type="AlphaFoldDB" id="A0A6A2Y0G8"/>
<keyword evidence="3" id="KW-0010">Activator</keyword>
<proteinExistence type="inferred from homology"/>
<dbReference type="Pfam" id="PF08880">
    <property type="entry name" value="QLQ"/>
    <property type="match status" value="1"/>
</dbReference>
<keyword evidence="7" id="KW-1185">Reference proteome</keyword>
<dbReference type="GO" id="GO:0005634">
    <property type="term" value="C:nucleus"/>
    <property type="evidence" value="ECO:0007669"/>
    <property type="project" value="UniProtKB-SubCell"/>
</dbReference>
<accession>A0A6A2Y0G8</accession>
<reference evidence="6" key="1">
    <citation type="submission" date="2019-09" db="EMBL/GenBank/DDBJ databases">
        <title>Draft genome information of white flower Hibiscus syriacus.</title>
        <authorList>
            <person name="Kim Y.-M."/>
        </authorList>
    </citation>
    <scope>NUCLEOTIDE SEQUENCE [LARGE SCALE GENOMIC DNA]</scope>
    <source>
        <strain evidence="6">YM2019G1</strain>
    </source>
</reference>
<dbReference type="PANTHER" id="PTHR31602:SF42">
    <property type="entry name" value="GROWTH-REGULATING FACTOR 2"/>
    <property type="match status" value="1"/>
</dbReference>
<name>A0A6A2Y0G8_HIBSY</name>
<keyword evidence="2 3" id="KW-0539">Nucleus</keyword>
<evidence type="ECO:0000256" key="3">
    <source>
        <dbReference type="RuleBase" id="RU367127"/>
    </source>
</evidence>
<dbReference type="SMART" id="SM00951">
    <property type="entry name" value="QLQ"/>
    <property type="match status" value="1"/>
</dbReference>
<dbReference type="EMBL" id="VEPZ02001693">
    <property type="protein sequence ID" value="KAE8662847.1"/>
    <property type="molecule type" value="Genomic_DNA"/>
</dbReference>
<comment type="subcellular location">
    <subcellularLocation>
        <location evidence="1 3">Nucleus</location>
    </subcellularLocation>
</comment>
<dbReference type="InterPro" id="IPR014978">
    <property type="entry name" value="Gln-Leu-Gln_QLQ"/>
</dbReference>
<dbReference type="Proteomes" id="UP000436088">
    <property type="component" value="Unassembled WGS sequence"/>
</dbReference>
<gene>
    <name evidence="6" type="ORF">F3Y22_tig00113124pilonHSYRG00207</name>
</gene>
<evidence type="ECO:0000259" key="5">
    <source>
        <dbReference type="PROSITE" id="PS51666"/>
    </source>
</evidence>
<dbReference type="GO" id="GO:0005524">
    <property type="term" value="F:ATP binding"/>
    <property type="evidence" value="ECO:0007669"/>
    <property type="project" value="UniProtKB-UniRule"/>
</dbReference>
<dbReference type="PROSITE" id="PS51666">
    <property type="entry name" value="QLQ"/>
    <property type="match status" value="1"/>
</dbReference>
<dbReference type="PANTHER" id="PTHR31602">
    <property type="entry name" value="GROWTH-REGULATING FACTOR 5"/>
    <property type="match status" value="1"/>
</dbReference>
<dbReference type="GO" id="GO:0006351">
    <property type="term" value="P:DNA-templated transcription"/>
    <property type="evidence" value="ECO:0007669"/>
    <property type="project" value="UniProtKB-UniRule"/>
</dbReference>
<feature type="region of interest" description="Disordered" evidence="4">
    <location>
        <begin position="1"/>
        <end position="29"/>
    </location>
</feature>
<evidence type="ECO:0000256" key="4">
    <source>
        <dbReference type="SAM" id="MobiDB-lite"/>
    </source>
</evidence>
<evidence type="ECO:0000313" key="6">
    <source>
        <dbReference type="EMBL" id="KAE8662847.1"/>
    </source>
</evidence>
<dbReference type="GO" id="GO:0006355">
    <property type="term" value="P:regulation of DNA-templated transcription"/>
    <property type="evidence" value="ECO:0007669"/>
    <property type="project" value="InterPro"/>
</dbReference>
<feature type="region of interest" description="Disordered" evidence="4">
    <location>
        <begin position="523"/>
        <end position="556"/>
    </location>
</feature>
<sequence>MDFGVPGLDGPSQTQPNLVGSGLTKQERSCESTEDHWKCSKLQRTDGLLTPKTMPLHQGTPLLRSNSLVSADSGGQQEHMLSFSSLKSEAPFSNKDGDFSEISALNSGFSIITIHPPHMLEIQVTKKYWFFGMMRFWGYGCGSSTASMHEAFRGPLTPSQLTELQHQALIYKYITCNVAVPSNLIIPLKKSLYPYGFTVICWIFAPKFIDLKVFCLSFYLKSILAKMDGLLYIWGTQVALTLSRGGVAGQMERNGGALETLLPTKSGADVLPFVGIGDNWRRCIQKPRNRTAAEVKNIAHEFEIALVACIRIIWIQDPRASSVMSSTANLKSNNSTFTITKQGGPFAESSQSDFEHVAFDSLVNLSHGSSNMDSKEYGHLLDFTSDQENQGQNLRHRFIDDWPKDESIQSLITWPVDLRSDWTQLSMSNPMKSSEFSSSSSSPVQEKLALSPLRLSCEFGPVVSSDIGDPKQSQAHWIPISWGSSTGGPLGEVITNSASNVGSCKNSSPLSIISEGWSVSPHSGSPLPTGMLQTTPFGSLSNSSSGSSPISENKTLHDGSSLCDDVLPSTLVSSALIPSVIRSL</sequence>
<feature type="compositionally biased region" description="Low complexity" evidence="4">
    <location>
        <begin position="539"/>
        <end position="551"/>
    </location>
</feature>
<comment type="domain">
    <text evidence="3">The QLQ domain and WRC domain may be involved in protein-protein interaction and DNA-binding, respectively.</text>
</comment>
<comment type="function">
    <text evidence="3">Transcription activator.</text>
</comment>
<dbReference type="GO" id="GO:0048731">
    <property type="term" value="P:system development"/>
    <property type="evidence" value="ECO:0007669"/>
    <property type="project" value="UniProtKB-ARBA"/>
</dbReference>
<evidence type="ECO:0000313" key="7">
    <source>
        <dbReference type="Proteomes" id="UP000436088"/>
    </source>
</evidence>
<organism evidence="6 7">
    <name type="scientific">Hibiscus syriacus</name>
    <name type="common">Rose of Sharon</name>
    <dbReference type="NCBI Taxonomy" id="106335"/>
    <lineage>
        <taxon>Eukaryota</taxon>
        <taxon>Viridiplantae</taxon>
        <taxon>Streptophyta</taxon>
        <taxon>Embryophyta</taxon>
        <taxon>Tracheophyta</taxon>
        <taxon>Spermatophyta</taxon>
        <taxon>Magnoliopsida</taxon>
        <taxon>eudicotyledons</taxon>
        <taxon>Gunneridae</taxon>
        <taxon>Pentapetalae</taxon>
        <taxon>rosids</taxon>
        <taxon>malvids</taxon>
        <taxon>Malvales</taxon>
        <taxon>Malvaceae</taxon>
        <taxon>Malvoideae</taxon>
        <taxon>Hibiscus</taxon>
    </lineage>
</organism>
<keyword evidence="3" id="KW-0805">Transcription regulation</keyword>
<protein>
    <recommendedName>
        <fullName evidence="3">Growth-regulating factor</fullName>
    </recommendedName>
</protein>
<keyword evidence="3" id="KW-0804">Transcription</keyword>
<dbReference type="InterPro" id="IPR031137">
    <property type="entry name" value="GRF"/>
</dbReference>
<comment type="caution">
    <text evidence="6">The sequence shown here is derived from an EMBL/GenBank/DDBJ whole genome shotgun (WGS) entry which is preliminary data.</text>
</comment>